<dbReference type="EMBL" id="JAEPBG010000011">
    <property type="protein sequence ID" value="MBK4737326.1"/>
    <property type="molecule type" value="Genomic_DNA"/>
</dbReference>
<accession>A0A934SV20</accession>
<evidence type="ECO:0000313" key="2">
    <source>
        <dbReference type="Proteomes" id="UP000622890"/>
    </source>
</evidence>
<dbReference type="RefSeq" id="WP_200595522.1">
    <property type="nucleotide sequence ID" value="NZ_JAEPBG010000011.1"/>
</dbReference>
<proteinExistence type="predicted"/>
<dbReference type="AlphaFoldDB" id="A0A934SV20"/>
<gene>
    <name evidence="1" type="ORF">JJB74_22125</name>
</gene>
<comment type="caution">
    <text evidence="1">The sequence shown here is derived from an EMBL/GenBank/DDBJ whole genome shotgun (WGS) entry which is preliminary data.</text>
</comment>
<protein>
    <submittedName>
        <fullName evidence="1">Uncharacterized protein</fullName>
    </submittedName>
</protein>
<evidence type="ECO:0000313" key="1">
    <source>
        <dbReference type="EMBL" id="MBK4737326.1"/>
    </source>
</evidence>
<keyword evidence="2" id="KW-1185">Reference proteome</keyword>
<reference evidence="1" key="1">
    <citation type="submission" date="2021-01" db="EMBL/GenBank/DDBJ databases">
        <title>Genome sequence of strain Noviherbaspirillum sp. DKR-6.</title>
        <authorList>
            <person name="Chaudhary D.K."/>
        </authorList>
    </citation>
    <scope>NUCLEOTIDE SEQUENCE</scope>
    <source>
        <strain evidence="1">DKR-6</strain>
    </source>
</reference>
<organism evidence="1 2">
    <name type="scientific">Noviherbaspirillum pedocola</name>
    <dbReference type="NCBI Taxonomy" id="2801341"/>
    <lineage>
        <taxon>Bacteria</taxon>
        <taxon>Pseudomonadati</taxon>
        <taxon>Pseudomonadota</taxon>
        <taxon>Betaproteobacteria</taxon>
        <taxon>Burkholderiales</taxon>
        <taxon>Oxalobacteraceae</taxon>
        <taxon>Noviherbaspirillum</taxon>
    </lineage>
</organism>
<sequence>MSKDAFNMATAGMSKSQQANLIKFMLSLTRGVADSHEIGRKESTYGKSSNEGVITYHSRVAGDFETVNTEEFLARSGITRDELQEKLRSGRIFEIPKILHQKRHENYYPDFFVDPHFDTASVEAVSQALNGVGDGKFWFFLKRLHSCGYKTPLAALARGELEKVIAEARSYRNFPWAQFREDVAIRTYEDS</sequence>
<dbReference type="Proteomes" id="UP000622890">
    <property type="component" value="Unassembled WGS sequence"/>
</dbReference>
<name>A0A934SV20_9BURK</name>